<dbReference type="Proteomes" id="UP000683000">
    <property type="component" value="Unassembled WGS sequence"/>
</dbReference>
<evidence type="ECO:0000256" key="5">
    <source>
        <dbReference type="ARBA" id="ARBA00022723"/>
    </source>
</evidence>
<proteinExistence type="inferred from homology"/>
<sequence length="489" mass="54418">MPSTLAFVSSVVTWTLGLTSARYLYLRYTGQDRYLKLPPGPQALPLLGNVLDLPTKNEWEAYARLRLVYGDIVTFLIFTKPIILLNSAKTISDLFGKRSAIYSSRPNLVMAGELMGWGDSLVLSPYGDRWKNYRRLLKMGLNTKALGEYARLMENAMPSYLQTIIDSPDAFQHSFRRTAGIVALNLAYGYDGTSDGYALLSVTEEAMEMFSISALPNIFLVDTLPFLKYVPAWFPFAGFQRLAARTRKLITKMVTEPYERVAENVRTGQGNASFTASLMEMEGDGNAEGIKWVSAALYGGQADTMVTAMANFFLCMMLFPEVQKKAQAEIDSIVGHDRLVCLDDKSSLPYVNGVLKELLRWCPVTRMVSHMVTQDDIYEGYFIPAGTALVANIWAALHDETMYTKPKEFRPERFLPPENAPDSANFAFGFGRRECPGVELAQIALFLTIANVLAALNIKKPVDSDGKVIEPTLGWSSEYILVTPTPVNA</sequence>
<evidence type="ECO:0000256" key="3">
    <source>
        <dbReference type="ARBA" id="ARBA00010617"/>
    </source>
</evidence>
<dbReference type="InterPro" id="IPR001128">
    <property type="entry name" value="Cyt_P450"/>
</dbReference>
<dbReference type="SUPFAM" id="SSF48264">
    <property type="entry name" value="Cytochrome P450"/>
    <property type="match status" value="1"/>
</dbReference>
<dbReference type="EMBL" id="JAGFBS010000002">
    <property type="protein sequence ID" value="KAG6380595.1"/>
    <property type="molecule type" value="Genomic_DNA"/>
</dbReference>
<comment type="cofactor">
    <cofactor evidence="1 9">
        <name>heme</name>
        <dbReference type="ChEBI" id="CHEBI:30413"/>
    </cofactor>
</comment>
<feature type="binding site" description="axial binding residue" evidence="9">
    <location>
        <position position="435"/>
    </location>
    <ligand>
        <name>heme</name>
        <dbReference type="ChEBI" id="CHEBI:30413"/>
    </ligand>
    <ligandPart>
        <name>Fe</name>
        <dbReference type="ChEBI" id="CHEBI:18248"/>
    </ligandPart>
</feature>
<evidence type="ECO:0000256" key="6">
    <source>
        <dbReference type="ARBA" id="ARBA00023002"/>
    </source>
</evidence>
<dbReference type="PROSITE" id="PS00086">
    <property type="entry name" value="CYTOCHROME_P450"/>
    <property type="match status" value="1"/>
</dbReference>
<evidence type="ECO:0000313" key="11">
    <source>
        <dbReference type="EMBL" id="KAG6380595.1"/>
    </source>
</evidence>
<evidence type="ECO:0000256" key="1">
    <source>
        <dbReference type="ARBA" id="ARBA00001971"/>
    </source>
</evidence>
<dbReference type="GO" id="GO:0005506">
    <property type="term" value="F:iron ion binding"/>
    <property type="evidence" value="ECO:0007669"/>
    <property type="project" value="InterPro"/>
</dbReference>
<dbReference type="AlphaFoldDB" id="A0A8I2YYR5"/>
<dbReference type="PRINTS" id="PR00385">
    <property type="entry name" value="P450"/>
</dbReference>
<dbReference type="CDD" id="cd11065">
    <property type="entry name" value="CYP64-like"/>
    <property type="match status" value="1"/>
</dbReference>
<accession>A0A8I2YYR5</accession>
<dbReference type="GO" id="GO:0020037">
    <property type="term" value="F:heme binding"/>
    <property type="evidence" value="ECO:0007669"/>
    <property type="project" value="InterPro"/>
</dbReference>
<dbReference type="Gene3D" id="1.10.630.10">
    <property type="entry name" value="Cytochrome P450"/>
    <property type="match status" value="1"/>
</dbReference>
<dbReference type="PANTHER" id="PTHR46300:SF7">
    <property type="entry name" value="P450, PUTATIVE (EUROFUNG)-RELATED"/>
    <property type="match status" value="1"/>
</dbReference>
<name>A0A8I2YYR5_9AGAM</name>
<gene>
    <name evidence="11" type="ORF">JVT61DRAFT_4959</name>
</gene>
<evidence type="ECO:0000256" key="8">
    <source>
        <dbReference type="ARBA" id="ARBA00023033"/>
    </source>
</evidence>
<keyword evidence="8 10" id="KW-0503">Monooxygenase</keyword>
<evidence type="ECO:0000256" key="2">
    <source>
        <dbReference type="ARBA" id="ARBA00005179"/>
    </source>
</evidence>
<evidence type="ECO:0000256" key="10">
    <source>
        <dbReference type="RuleBase" id="RU000461"/>
    </source>
</evidence>
<evidence type="ECO:0000256" key="4">
    <source>
        <dbReference type="ARBA" id="ARBA00022617"/>
    </source>
</evidence>
<reference evidence="11" key="1">
    <citation type="submission" date="2021-03" db="EMBL/GenBank/DDBJ databases">
        <title>Evolutionary innovations through gain and loss of genes in the ectomycorrhizal Boletales.</title>
        <authorList>
            <person name="Wu G."/>
            <person name="Miyauchi S."/>
            <person name="Morin E."/>
            <person name="Yang Z.-L."/>
            <person name="Xu J."/>
            <person name="Martin F.M."/>
        </authorList>
    </citation>
    <scope>NUCLEOTIDE SEQUENCE</scope>
    <source>
        <strain evidence="11">BR01</strain>
    </source>
</reference>
<dbReference type="PANTHER" id="PTHR46300">
    <property type="entry name" value="P450, PUTATIVE (EUROFUNG)-RELATED-RELATED"/>
    <property type="match status" value="1"/>
</dbReference>
<dbReference type="InterPro" id="IPR002401">
    <property type="entry name" value="Cyt_P450_E_grp-I"/>
</dbReference>
<organism evidence="11 12">
    <name type="scientific">Boletus reticuloceps</name>
    <dbReference type="NCBI Taxonomy" id="495285"/>
    <lineage>
        <taxon>Eukaryota</taxon>
        <taxon>Fungi</taxon>
        <taxon>Dikarya</taxon>
        <taxon>Basidiomycota</taxon>
        <taxon>Agaricomycotina</taxon>
        <taxon>Agaricomycetes</taxon>
        <taxon>Agaricomycetidae</taxon>
        <taxon>Boletales</taxon>
        <taxon>Boletineae</taxon>
        <taxon>Boletaceae</taxon>
        <taxon>Boletoideae</taxon>
        <taxon>Boletus</taxon>
    </lineage>
</organism>
<dbReference type="GO" id="GO:0004497">
    <property type="term" value="F:monooxygenase activity"/>
    <property type="evidence" value="ECO:0007669"/>
    <property type="project" value="UniProtKB-KW"/>
</dbReference>
<evidence type="ECO:0000256" key="7">
    <source>
        <dbReference type="ARBA" id="ARBA00023004"/>
    </source>
</evidence>
<dbReference type="GO" id="GO:0016705">
    <property type="term" value="F:oxidoreductase activity, acting on paired donors, with incorporation or reduction of molecular oxygen"/>
    <property type="evidence" value="ECO:0007669"/>
    <property type="project" value="InterPro"/>
</dbReference>
<keyword evidence="4 9" id="KW-0349">Heme</keyword>
<dbReference type="PRINTS" id="PR00463">
    <property type="entry name" value="EP450I"/>
</dbReference>
<dbReference type="InterPro" id="IPR017972">
    <property type="entry name" value="Cyt_P450_CS"/>
</dbReference>
<keyword evidence="12" id="KW-1185">Reference proteome</keyword>
<keyword evidence="5 9" id="KW-0479">Metal-binding</keyword>
<dbReference type="InterPro" id="IPR036396">
    <property type="entry name" value="Cyt_P450_sf"/>
</dbReference>
<evidence type="ECO:0000256" key="9">
    <source>
        <dbReference type="PIRSR" id="PIRSR602401-1"/>
    </source>
</evidence>
<comment type="caution">
    <text evidence="11">The sequence shown here is derived from an EMBL/GenBank/DDBJ whole genome shotgun (WGS) entry which is preliminary data.</text>
</comment>
<protein>
    <submittedName>
        <fullName evidence="11">Cytochrome P450</fullName>
    </submittedName>
</protein>
<comment type="pathway">
    <text evidence="2">Secondary metabolite biosynthesis.</text>
</comment>
<dbReference type="OrthoDB" id="2789670at2759"/>
<keyword evidence="7 9" id="KW-0408">Iron</keyword>
<dbReference type="Pfam" id="PF00067">
    <property type="entry name" value="p450"/>
    <property type="match status" value="1"/>
</dbReference>
<keyword evidence="6 10" id="KW-0560">Oxidoreductase</keyword>
<comment type="similarity">
    <text evidence="3 10">Belongs to the cytochrome P450 family.</text>
</comment>
<evidence type="ECO:0000313" key="12">
    <source>
        <dbReference type="Proteomes" id="UP000683000"/>
    </source>
</evidence>
<dbReference type="InterPro" id="IPR050364">
    <property type="entry name" value="Cytochrome_P450_fung"/>
</dbReference>